<evidence type="ECO:0000313" key="1">
    <source>
        <dbReference type="EMBL" id="CAH8245378.1"/>
    </source>
</evidence>
<dbReference type="RefSeq" id="WP_213426895.1">
    <property type="nucleotide sequence ID" value="NZ_AP031286.1"/>
</dbReference>
<organism evidence="1 2">
    <name type="scientific">Paenibacillus melissococcoides</name>
    <dbReference type="NCBI Taxonomy" id="2912268"/>
    <lineage>
        <taxon>Bacteria</taxon>
        <taxon>Bacillati</taxon>
        <taxon>Bacillota</taxon>
        <taxon>Bacilli</taxon>
        <taxon>Bacillales</taxon>
        <taxon>Paenibacillaceae</taxon>
        <taxon>Paenibacillus</taxon>
    </lineage>
</organism>
<comment type="caution">
    <text evidence="1">The sequence shown here is derived from an EMBL/GenBank/DDBJ whole genome shotgun (WGS) entry which is preliminary data.</text>
</comment>
<sequence>MTGISHKKGLPFDQGRKSDFDVALVNDDLFLEALEIGRGGRFKMKTDPNRIGPLDEKQLDRLGLLEIIEKKSKEAGLPVSFMLYESVEQALKRPSLMVTP</sequence>
<reference evidence="1" key="1">
    <citation type="submission" date="2022-06" db="EMBL/GenBank/DDBJ databases">
        <authorList>
            <person name="Dietemann V."/>
            <person name="Ory F."/>
            <person name="Dainat B."/>
            <person name="Oberhansli S."/>
        </authorList>
    </citation>
    <scope>NUCLEOTIDE SEQUENCE</scope>
    <source>
        <strain evidence="1">Ena-SAMPLE-TAB-26-04-2022-14:26:32:270-5432</strain>
    </source>
</reference>
<dbReference type="EMBL" id="CALYLO010000003">
    <property type="protein sequence ID" value="CAH8245378.1"/>
    <property type="molecule type" value="Genomic_DNA"/>
</dbReference>
<name>A0ABN8U2S9_9BACL</name>
<accession>A0ABN8U2S9</accession>
<proteinExistence type="predicted"/>
<evidence type="ECO:0000313" key="2">
    <source>
        <dbReference type="Proteomes" id="UP001154322"/>
    </source>
</evidence>
<dbReference type="Proteomes" id="UP001154322">
    <property type="component" value="Unassembled WGS sequence"/>
</dbReference>
<protein>
    <submittedName>
        <fullName evidence="1">Uncharacterized protein</fullName>
    </submittedName>
</protein>
<gene>
    <name evidence="1" type="ORF">WJ0W_002613</name>
</gene>
<keyword evidence="2" id="KW-1185">Reference proteome</keyword>